<dbReference type="GeneID" id="18914316"/>
<feature type="compositionally biased region" description="Polar residues" evidence="1">
    <location>
        <begin position="185"/>
        <end position="197"/>
    </location>
</feature>
<accession>K5WQ50</accession>
<feature type="region of interest" description="Disordered" evidence="1">
    <location>
        <begin position="1"/>
        <end position="41"/>
    </location>
</feature>
<reference evidence="3 4" key="1">
    <citation type="journal article" date="2012" name="BMC Genomics">
        <title>Comparative genomics of the white-rot fungi, Phanerochaete carnosa and P. chrysosporium, to elucidate the genetic basis of the distinct wood types they colonize.</title>
        <authorList>
            <person name="Suzuki H."/>
            <person name="MacDonald J."/>
            <person name="Syed K."/>
            <person name="Salamov A."/>
            <person name="Hori C."/>
            <person name="Aerts A."/>
            <person name="Henrissat B."/>
            <person name="Wiebenga A."/>
            <person name="vanKuyk P.A."/>
            <person name="Barry K."/>
            <person name="Lindquist E."/>
            <person name="LaButti K."/>
            <person name="Lapidus A."/>
            <person name="Lucas S."/>
            <person name="Coutinho P."/>
            <person name="Gong Y."/>
            <person name="Samejima M."/>
            <person name="Mahadevan R."/>
            <person name="Abou-Zaid M."/>
            <person name="de Vries R.P."/>
            <person name="Igarashi K."/>
            <person name="Yadav J.S."/>
            <person name="Grigoriev I.V."/>
            <person name="Master E.R."/>
        </authorList>
    </citation>
    <scope>NUCLEOTIDE SEQUENCE [LARGE SCALE GENOMIC DNA]</scope>
    <source>
        <strain evidence="3 4">HHB-10118-sp</strain>
    </source>
</reference>
<evidence type="ECO:0000256" key="1">
    <source>
        <dbReference type="SAM" id="MobiDB-lite"/>
    </source>
</evidence>
<dbReference type="RefSeq" id="XP_007391012.1">
    <property type="nucleotide sequence ID" value="XM_007390950.1"/>
</dbReference>
<dbReference type="OrthoDB" id="3266475at2759"/>
<dbReference type="KEGG" id="pco:PHACADRAFT_248295"/>
<evidence type="ECO:0000313" key="4">
    <source>
        <dbReference type="Proteomes" id="UP000008370"/>
    </source>
</evidence>
<keyword evidence="2" id="KW-1133">Transmembrane helix</keyword>
<gene>
    <name evidence="3" type="ORF">PHACADRAFT_248295</name>
</gene>
<keyword evidence="2" id="KW-0472">Membrane</keyword>
<evidence type="ECO:0000313" key="3">
    <source>
        <dbReference type="EMBL" id="EKM61605.1"/>
    </source>
</evidence>
<dbReference type="EMBL" id="JH930468">
    <property type="protein sequence ID" value="EKM61605.1"/>
    <property type="molecule type" value="Genomic_DNA"/>
</dbReference>
<keyword evidence="4" id="KW-1185">Reference proteome</keyword>
<dbReference type="InParanoid" id="K5WQ50"/>
<proteinExistence type="predicted"/>
<organism evidence="3 4">
    <name type="scientific">Phanerochaete carnosa (strain HHB-10118-sp)</name>
    <name type="common">White-rot fungus</name>
    <name type="synonym">Peniophora carnosa</name>
    <dbReference type="NCBI Taxonomy" id="650164"/>
    <lineage>
        <taxon>Eukaryota</taxon>
        <taxon>Fungi</taxon>
        <taxon>Dikarya</taxon>
        <taxon>Basidiomycota</taxon>
        <taxon>Agaricomycotina</taxon>
        <taxon>Agaricomycetes</taxon>
        <taxon>Polyporales</taxon>
        <taxon>Phanerochaetaceae</taxon>
        <taxon>Phanerochaete</taxon>
    </lineage>
</organism>
<evidence type="ECO:0000256" key="2">
    <source>
        <dbReference type="SAM" id="Phobius"/>
    </source>
</evidence>
<keyword evidence="2" id="KW-0812">Transmembrane</keyword>
<name>K5WQ50_PHACS</name>
<feature type="transmembrane region" description="Helical" evidence="2">
    <location>
        <begin position="50"/>
        <end position="71"/>
    </location>
</feature>
<feature type="compositionally biased region" description="Low complexity" evidence="1">
    <location>
        <begin position="1"/>
        <end position="30"/>
    </location>
</feature>
<feature type="compositionally biased region" description="Polar residues" evidence="1">
    <location>
        <begin position="31"/>
        <end position="41"/>
    </location>
</feature>
<dbReference type="AlphaFoldDB" id="K5WQ50"/>
<feature type="region of interest" description="Disordered" evidence="1">
    <location>
        <begin position="179"/>
        <end position="215"/>
    </location>
</feature>
<protein>
    <submittedName>
        <fullName evidence="3">Uncharacterized protein</fullName>
    </submittedName>
</protein>
<sequence length="215" mass="23461">MASVSTSTSHTSATPTPTATTPSSYPIAPTHSSTQSGGQSINRGTGEWKIIGVAVISFSAVAAILLLAVFFDQWWNFMRDLVWKKKRKDLNHVEELIPDWEKTGWEIRMARHNDRYPSLPPPARTKSLTCDDDLEKAPVENMTGIGSGFVPNNIYAPQPIRSNTYAHGLGILTPVPQARYADQSPARSTSLKRSNSRAAPPSPAMTLVDPYGGIE</sequence>
<dbReference type="HOGENOM" id="CLU_1133724_0_0_1"/>
<dbReference type="Proteomes" id="UP000008370">
    <property type="component" value="Unassembled WGS sequence"/>
</dbReference>